<feature type="binding site" evidence="8 10">
    <location>
        <position position="43"/>
    </location>
    <ligand>
        <name>[4Fe-4S] cluster</name>
        <dbReference type="ChEBI" id="CHEBI:49883"/>
    </ligand>
</feature>
<comment type="cofactor">
    <cofactor evidence="8">
        <name>[4Fe-4S] cluster</name>
        <dbReference type="ChEBI" id="CHEBI:49883"/>
    </cofactor>
    <text evidence="8">Binds 1 [4Fe-4S] cluster.</text>
</comment>
<evidence type="ECO:0000256" key="8">
    <source>
        <dbReference type="HAMAP-Rule" id="MF_01136"/>
    </source>
</evidence>
<gene>
    <name evidence="8" type="primary">cdhE</name>
    <name evidence="12" type="ORF">ENP88_02140</name>
</gene>
<dbReference type="EC" id="2.1.1.245" evidence="8"/>
<evidence type="ECO:0000256" key="7">
    <source>
        <dbReference type="ARBA" id="ARBA00023285"/>
    </source>
</evidence>
<keyword evidence="3 8" id="KW-0808">Transferase</keyword>
<feature type="binding site" evidence="8 10">
    <location>
        <position position="18"/>
    </location>
    <ligand>
        <name>[4Fe-4S] cluster</name>
        <dbReference type="ChEBI" id="CHEBI:49883"/>
    </ligand>
</feature>
<dbReference type="PROSITE" id="PS51656">
    <property type="entry name" value="4FE4S"/>
    <property type="match status" value="1"/>
</dbReference>
<feature type="binding site" evidence="9">
    <location>
        <position position="362"/>
    </location>
    <ligand>
        <name>5-methoxybenzimidazolylcob(I)amide</name>
        <dbReference type="ChEBI" id="CHEBI:157765"/>
    </ligand>
</feature>
<comment type="caution">
    <text evidence="12">The sequence shown here is derived from an EMBL/GenBank/DDBJ whole genome shotgun (WGS) entry which is preliminary data.</text>
</comment>
<feature type="binding site" evidence="9">
    <location>
        <begin position="392"/>
        <end position="395"/>
    </location>
    <ligand>
        <name>5-methoxybenzimidazolylcob(I)amide</name>
        <dbReference type="ChEBI" id="CHEBI:157765"/>
    </ligand>
</feature>
<dbReference type="Gene3D" id="1.10.15.40">
    <property type="entry name" value="Electron transport complex subunit B, putative Fe-S cluster"/>
    <property type="match status" value="1"/>
</dbReference>
<evidence type="ECO:0000256" key="1">
    <source>
        <dbReference type="ARBA" id="ARBA00022485"/>
    </source>
</evidence>
<feature type="binding site" evidence="8 10">
    <location>
        <position position="21"/>
    </location>
    <ligand>
        <name>[4Fe-4S] cluster</name>
        <dbReference type="ChEBI" id="CHEBI:49883"/>
    </ligand>
</feature>
<dbReference type="PANTHER" id="PTHR36214:SF3">
    <property type="entry name" value="ACETYL-COA DECARBONYLASE_SYNTHASE COMPLEX SUBUNIT GAMMA"/>
    <property type="match status" value="1"/>
</dbReference>
<proteinExistence type="inferred from homology"/>
<dbReference type="InterPro" id="IPR011005">
    <property type="entry name" value="Dihydropteroate_synth-like_sf"/>
</dbReference>
<keyword evidence="6 8" id="KW-0411">Iron-sulfur</keyword>
<dbReference type="PIRSF" id="PIRSF000376">
    <property type="entry name" value="AcCoA_decarb_gamma"/>
    <property type="match status" value="1"/>
</dbReference>
<feature type="binding site" evidence="9">
    <location>
        <position position="455"/>
    </location>
    <ligand>
        <name>5-methoxybenzimidazolylcob(I)amide</name>
        <dbReference type="ChEBI" id="CHEBI:157765"/>
    </ligand>
</feature>
<dbReference type="InterPro" id="IPR023427">
    <property type="entry name" value="AcylCoA_decarb/synth_gsu_arc"/>
</dbReference>
<evidence type="ECO:0000256" key="3">
    <source>
        <dbReference type="ARBA" id="ARBA00022679"/>
    </source>
</evidence>
<sequence>MKVKSPLEIYNLLPKTNCKECGYDTCMSFASHVLDRSAKVLDCKPLVRDAEKDSKAKEKLNKLLELTAPEIAEVVIGVGSSAIKIGGEEVLHRHELAFFNPTAFFYDVWDTLDDKKIDERCDRVVSYKKFYVGKYLTLDGFAVRCTSNDPKRYAEVVKRVAGYGKPMVLIALNPECMKAALEVAADQKPLIYAATEGNWKEFLKLALDYKVPVVLRAKDLNLLKSLAVTFKSAGVGDIVLDPVTEPLGDGLRGTFERVIQLRRKAIIDGDKDIAYPIMVTPIAAWLIEGDEVTKSYWEAVIASMFIVKYADAMIFHSIDQHVVMPTLTLRFNIYTDPRTPVQVSPGLREINNPTPEDPVMITTNFALTYYTVENDLSSAKIRAWLLVLNTDGICVEASVAGGKFTASKVKELINETKIAEKVKHRYLVIPGLAARLQGAIEDETGWKVLVGPIDSGRIKSWMEKNWPPKTE</sequence>
<evidence type="ECO:0000256" key="4">
    <source>
        <dbReference type="ARBA" id="ARBA00022723"/>
    </source>
</evidence>
<comment type="function">
    <text evidence="8">Part of a complex that catalyzes the reversible cleavage of acetyl-CoA, allowing autotrophic growth from CO(2).</text>
</comment>
<organism evidence="12">
    <name type="scientific">Archaeoglobus fulgidus</name>
    <dbReference type="NCBI Taxonomy" id="2234"/>
    <lineage>
        <taxon>Archaea</taxon>
        <taxon>Methanobacteriati</taxon>
        <taxon>Methanobacteriota</taxon>
        <taxon>Archaeoglobi</taxon>
        <taxon>Archaeoglobales</taxon>
        <taxon>Archaeoglobaceae</taxon>
        <taxon>Archaeoglobus</taxon>
    </lineage>
</organism>
<feature type="binding site" evidence="8 10">
    <location>
        <position position="26"/>
    </location>
    <ligand>
        <name>[4Fe-4S] cluster</name>
        <dbReference type="ChEBI" id="CHEBI:49883"/>
    </ligand>
</feature>
<evidence type="ECO:0000256" key="10">
    <source>
        <dbReference type="PIRSR" id="PIRSR000376-2"/>
    </source>
</evidence>
<dbReference type="SUPFAM" id="SSF51717">
    <property type="entry name" value="Dihydropteroate synthetase-like"/>
    <property type="match status" value="1"/>
</dbReference>
<dbReference type="GO" id="GO:0008168">
    <property type="term" value="F:methyltransferase activity"/>
    <property type="evidence" value="ECO:0007669"/>
    <property type="project" value="UniProtKB-UniRule"/>
</dbReference>
<protein>
    <recommendedName>
        <fullName evidence="8">Acetyl-CoA decarbonylase/synthase complex subunit gamma</fullName>
        <shortName evidence="8">ACDS complex subunit gamma</shortName>
        <ecNumber evidence="8">2.1.1.245</ecNumber>
    </recommendedName>
    <alternativeName>
        <fullName evidence="8">5-methyltetrahydrosarcinapterin:corrinoid/iron-sulfur protein Co-methyltransferase</fullName>
    </alternativeName>
    <alternativeName>
        <fullName evidence="8">ACDS complex methyltransferase</fullName>
    </alternativeName>
    <alternativeName>
        <fullName evidence="8">Corrinoid/iron-sulfur component large subunit</fullName>
    </alternativeName>
</protein>
<keyword evidence="1 8" id="KW-0004">4Fe-4S</keyword>
<evidence type="ECO:0000259" key="11">
    <source>
        <dbReference type="PROSITE" id="PS51656"/>
    </source>
</evidence>
<evidence type="ECO:0000256" key="2">
    <source>
        <dbReference type="ARBA" id="ARBA00022603"/>
    </source>
</evidence>
<evidence type="ECO:0000256" key="5">
    <source>
        <dbReference type="ARBA" id="ARBA00023004"/>
    </source>
</evidence>
<dbReference type="GO" id="GO:0046356">
    <property type="term" value="P:acetyl-CoA catabolic process"/>
    <property type="evidence" value="ECO:0007669"/>
    <property type="project" value="InterPro"/>
</dbReference>
<reference evidence="12" key="1">
    <citation type="journal article" date="2020" name="mSystems">
        <title>Genome- and Community-Level Interaction Insights into Carbon Utilization and Element Cycling Functions of Hydrothermarchaeota in Hydrothermal Sediment.</title>
        <authorList>
            <person name="Zhou Z."/>
            <person name="Liu Y."/>
            <person name="Xu W."/>
            <person name="Pan J."/>
            <person name="Luo Z.H."/>
            <person name="Li M."/>
        </authorList>
    </citation>
    <scope>NUCLEOTIDE SEQUENCE [LARGE SCALE GENOMIC DNA]</scope>
    <source>
        <strain evidence="12">SpSt-26</strain>
    </source>
</reference>
<dbReference type="PANTHER" id="PTHR36214">
    <property type="match status" value="1"/>
</dbReference>
<dbReference type="Pfam" id="PF03599">
    <property type="entry name" value="CdhD"/>
    <property type="match status" value="1"/>
</dbReference>
<dbReference type="GO" id="GO:0051539">
    <property type="term" value="F:4 iron, 4 sulfur cluster binding"/>
    <property type="evidence" value="ECO:0007669"/>
    <property type="project" value="UniProtKB-KW"/>
</dbReference>
<comment type="cofactor">
    <cofactor evidence="8">
        <name>corrinoid</name>
        <dbReference type="ChEBI" id="CHEBI:33913"/>
    </cofactor>
</comment>
<accession>A0A7J2THY8</accession>
<dbReference type="NCBIfam" id="NF003195">
    <property type="entry name" value="PRK04165.1"/>
    <property type="match status" value="1"/>
</dbReference>
<dbReference type="Pfam" id="PF04060">
    <property type="entry name" value="FeS"/>
    <property type="match status" value="1"/>
</dbReference>
<comment type="subunit">
    <text evidence="8">Heterodimer of delta and gamma chains. The ACDS complex is made up of alpha, epsilon, beta, gamma and delta chains with a probable stoichiometry of (alpha(2)epsilon(2))(4)-beta(8)-(gamma(1)delta(1))(8).</text>
</comment>
<dbReference type="HAMAP" id="MF_01136">
    <property type="entry name" value="CdhE"/>
    <property type="match status" value="1"/>
</dbReference>
<comment type="catalytic activity">
    <reaction evidence="8">
        <text>5,6,7,8-tetrahydrosarcinapterin + methyl-Co(III)-[corrinoid Fe-S protein] = 5-methyltetrahydrosarcinapterin + Co(I)-[corrinoid Fe-S protein] + H(+)</text>
        <dbReference type="Rhea" id="RHEA:45196"/>
        <dbReference type="Rhea" id="RHEA-COMP:11110"/>
        <dbReference type="Rhea" id="RHEA-COMP:11111"/>
        <dbReference type="ChEBI" id="CHEBI:15378"/>
        <dbReference type="ChEBI" id="CHEBI:59924"/>
        <dbReference type="ChEBI" id="CHEBI:64267"/>
        <dbReference type="ChEBI" id="CHEBI:85033"/>
        <dbReference type="ChEBI" id="CHEBI:85035"/>
        <dbReference type="EC" id="2.1.1.245"/>
    </reaction>
</comment>
<feature type="domain" description="4Fe-4S" evidence="11">
    <location>
        <begin position="1"/>
        <end position="60"/>
    </location>
</feature>
<keyword evidence="2 8" id="KW-0489">Methyltransferase</keyword>
<dbReference type="Gene3D" id="3.20.20.20">
    <property type="entry name" value="Dihydropteroate synthase-like"/>
    <property type="match status" value="1"/>
</dbReference>
<dbReference type="GO" id="GO:0005506">
    <property type="term" value="F:iron ion binding"/>
    <property type="evidence" value="ECO:0007669"/>
    <property type="project" value="UniProtKB-UniRule"/>
</dbReference>
<keyword evidence="7 8" id="KW-0170">Cobalt</keyword>
<dbReference type="InterPro" id="IPR007202">
    <property type="entry name" value="4Fe-4S_dom"/>
</dbReference>
<name>A0A7J2THY8_ARCFL</name>
<dbReference type="GO" id="GO:0032259">
    <property type="term" value="P:methylation"/>
    <property type="evidence" value="ECO:0007669"/>
    <property type="project" value="UniProtKB-KW"/>
</dbReference>
<dbReference type="InterPro" id="IPR051069">
    <property type="entry name" value="ACDS_complex_subunit"/>
</dbReference>
<dbReference type="AlphaFoldDB" id="A0A7J2THY8"/>
<dbReference type="InterPro" id="IPR016218">
    <property type="entry name" value="AcylCoA_decarb/synth_gsu"/>
</dbReference>
<feature type="binding site" evidence="9">
    <location>
        <position position="368"/>
    </location>
    <ligand>
        <name>5-methoxybenzimidazolylcob(I)amide</name>
        <dbReference type="ChEBI" id="CHEBI:157765"/>
    </ligand>
</feature>
<evidence type="ECO:0000313" key="12">
    <source>
        <dbReference type="EMBL" id="HEH34958.1"/>
    </source>
</evidence>
<evidence type="ECO:0000256" key="6">
    <source>
        <dbReference type="ARBA" id="ARBA00023014"/>
    </source>
</evidence>
<dbReference type="Gene3D" id="3.40.50.11600">
    <property type="match status" value="1"/>
</dbReference>
<dbReference type="InterPro" id="IPR016041">
    <property type="entry name" value="Ac-CoA_synth_d_su_TIM-brl"/>
</dbReference>
<keyword evidence="4 8" id="KW-0479">Metal-binding</keyword>
<evidence type="ECO:0000256" key="9">
    <source>
        <dbReference type="PIRSR" id="PIRSR000376-1"/>
    </source>
</evidence>
<keyword evidence="5 8" id="KW-0408">Iron</keyword>
<dbReference type="EMBL" id="DSLA01000036">
    <property type="protein sequence ID" value="HEH34958.1"/>
    <property type="molecule type" value="Genomic_DNA"/>
</dbReference>